<dbReference type="EMBL" id="QFKX01000002">
    <property type="protein sequence ID" value="PWH06370.1"/>
    <property type="molecule type" value="Genomic_DNA"/>
</dbReference>
<evidence type="ECO:0000256" key="5">
    <source>
        <dbReference type="ARBA" id="ARBA00022989"/>
    </source>
</evidence>
<accession>A0A2U2RKI6</accession>
<comment type="similarity">
    <text evidence="7">Belongs to the binding-protein-dependent transport system permease family.</text>
</comment>
<comment type="subcellular location">
    <subcellularLocation>
        <location evidence="1 7">Cell membrane</location>
        <topology evidence="1 7">Multi-pass membrane protein</topology>
    </subcellularLocation>
</comment>
<dbReference type="PANTHER" id="PTHR43386:SF1">
    <property type="entry name" value="D,D-DIPEPTIDE TRANSPORT SYSTEM PERMEASE PROTEIN DDPC-RELATED"/>
    <property type="match status" value="1"/>
</dbReference>
<keyword evidence="5 7" id="KW-1133">Transmembrane helix</keyword>
<dbReference type="InterPro" id="IPR035906">
    <property type="entry name" value="MetI-like_sf"/>
</dbReference>
<feature type="transmembrane region" description="Helical" evidence="7">
    <location>
        <begin position="211"/>
        <end position="237"/>
    </location>
</feature>
<dbReference type="GO" id="GO:0055085">
    <property type="term" value="P:transmembrane transport"/>
    <property type="evidence" value="ECO:0007669"/>
    <property type="project" value="InterPro"/>
</dbReference>
<name>A0A2U2RKI6_9MICO</name>
<protein>
    <submittedName>
        <fullName evidence="9">ABC transporter permease</fullName>
    </submittedName>
</protein>
<dbReference type="GO" id="GO:0005886">
    <property type="term" value="C:plasma membrane"/>
    <property type="evidence" value="ECO:0007669"/>
    <property type="project" value="UniProtKB-SubCell"/>
</dbReference>
<comment type="caution">
    <text evidence="9">The sequence shown here is derived from an EMBL/GenBank/DDBJ whole genome shotgun (WGS) entry which is preliminary data.</text>
</comment>
<reference evidence="9 10" key="1">
    <citation type="submission" date="2018-05" db="EMBL/GenBank/DDBJ databases">
        <title>Brachybacterium sp. M1HQ-2T, whole genome shotgun sequence.</title>
        <authorList>
            <person name="Tuo L."/>
        </authorList>
    </citation>
    <scope>NUCLEOTIDE SEQUENCE [LARGE SCALE GENOMIC DNA]</scope>
    <source>
        <strain evidence="9 10">M1HQ-2</strain>
    </source>
</reference>
<evidence type="ECO:0000256" key="2">
    <source>
        <dbReference type="ARBA" id="ARBA00022448"/>
    </source>
</evidence>
<gene>
    <name evidence="9" type="ORF">DEO23_05185</name>
</gene>
<keyword evidence="3" id="KW-1003">Cell membrane</keyword>
<keyword evidence="10" id="KW-1185">Reference proteome</keyword>
<dbReference type="CDD" id="cd06261">
    <property type="entry name" value="TM_PBP2"/>
    <property type="match status" value="1"/>
</dbReference>
<dbReference type="Pfam" id="PF00528">
    <property type="entry name" value="BPD_transp_1"/>
    <property type="match status" value="1"/>
</dbReference>
<dbReference type="Gene3D" id="1.10.3720.10">
    <property type="entry name" value="MetI-like"/>
    <property type="match status" value="1"/>
</dbReference>
<dbReference type="PROSITE" id="PS50928">
    <property type="entry name" value="ABC_TM1"/>
    <property type="match status" value="1"/>
</dbReference>
<feature type="domain" description="ABC transmembrane type-1" evidence="8">
    <location>
        <begin position="90"/>
        <end position="279"/>
    </location>
</feature>
<evidence type="ECO:0000313" key="9">
    <source>
        <dbReference type="EMBL" id="PWH06370.1"/>
    </source>
</evidence>
<proteinExistence type="inferred from homology"/>
<keyword evidence="2 7" id="KW-0813">Transport</keyword>
<feature type="transmembrane region" description="Helical" evidence="7">
    <location>
        <begin position="138"/>
        <end position="163"/>
    </location>
</feature>
<dbReference type="RefSeq" id="WP_109274963.1">
    <property type="nucleotide sequence ID" value="NZ_QFKX01000002.1"/>
</dbReference>
<keyword evidence="4 7" id="KW-0812">Transmembrane</keyword>
<dbReference type="PANTHER" id="PTHR43386">
    <property type="entry name" value="OLIGOPEPTIDE TRANSPORT SYSTEM PERMEASE PROTEIN APPC"/>
    <property type="match status" value="1"/>
</dbReference>
<feature type="transmembrane region" description="Helical" evidence="7">
    <location>
        <begin position="257"/>
        <end position="278"/>
    </location>
</feature>
<dbReference type="SUPFAM" id="SSF161098">
    <property type="entry name" value="MetI-like"/>
    <property type="match status" value="1"/>
</dbReference>
<evidence type="ECO:0000256" key="1">
    <source>
        <dbReference type="ARBA" id="ARBA00004651"/>
    </source>
</evidence>
<organism evidence="9 10">
    <name type="scientific">Brachybacterium endophyticum</name>
    <dbReference type="NCBI Taxonomy" id="2182385"/>
    <lineage>
        <taxon>Bacteria</taxon>
        <taxon>Bacillati</taxon>
        <taxon>Actinomycetota</taxon>
        <taxon>Actinomycetes</taxon>
        <taxon>Micrococcales</taxon>
        <taxon>Dermabacteraceae</taxon>
        <taxon>Brachybacterium</taxon>
    </lineage>
</organism>
<feature type="transmembrane region" description="Helical" evidence="7">
    <location>
        <begin position="94"/>
        <end position="118"/>
    </location>
</feature>
<evidence type="ECO:0000256" key="3">
    <source>
        <dbReference type="ARBA" id="ARBA00022475"/>
    </source>
</evidence>
<dbReference type="InterPro" id="IPR000515">
    <property type="entry name" value="MetI-like"/>
</dbReference>
<evidence type="ECO:0000313" key="10">
    <source>
        <dbReference type="Proteomes" id="UP000245590"/>
    </source>
</evidence>
<evidence type="ECO:0000256" key="7">
    <source>
        <dbReference type="RuleBase" id="RU363032"/>
    </source>
</evidence>
<dbReference type="Proteomes" id="UP000245590">
    <property type="component" value="Unassembled WGS sequence"/>
</dbReference>
<evidence type="ECO:0000259" key="8">
    <source>
        <dbReference type="PROSITE" id="PS50928"/>
    </source>
</evidence>
<evidence type="ECO:0000256" key="4">
    <source>
        <dbReference type="ARBA" id="ARBA00022692"/>
    </source>
</evidence>
<dbReference type="AlphaFoldDB" id="A0A2U2RKI6"/>
<sequence length="290" mass="29577">MTVATRASAPAGARRAPRTGRGLPAIGAADAAAVLFLVLLLIALIAPSLLARADPLAAADGQGLLAPSTAHWFGTDYLGRDVYTRVVHGARASLSASAVAVAVGLAGGLTLGVVSGYLGGVVDSVISRLIDVLLSVPGLLLSMVIVVSLGFGAVNAAIAVGISSIASFARVTRSGVLTLRSSGYVEAAQHQGASRLRTLAHHILPNAVGPVVSLIPLQFGGAIVWISSLSFLGFGAVPPSPEWGLQVSEGRQYLLSAPWLLLAPGVVIVLTVLSASHLQGLWEKIRRTSN</sequence>
<keyword evidence="6 7" id="KW-0472">Membrane</keyword>
<feature type="transmembrane region" description="Helical" evidence="7">
    <location>
        <begin position="25"/>
        <end position="46"/>
    </location>
</feature>
<evidence type="ECO:0000256" key="6">
    <source>
        <dbReference type="ARBA" id="ARBA00023136"/>
    </source>
</evidence>
<dbReference type="OrthoDB" id="9812701at2"/>
<dbReference type="InterPro" id="IPR050366">
    <property type="entry name" value="BP-dependent_transpt_permease"/>
</dbReference>